<gene>
    <name evidence="2" type="ORF">WHI96_01885</name>
</gene>
<keyword evidence="3" id="KW-1185">Reference proteome</keyword>
<dbReference type="EMBL" id="JBEDNP010000001">
    <property type="protein sequence ID" value="MEQ3537557.1"/>
    <property type="molecule type" value="Genomic_DNA"/>
</dbReference>
<dbReference type="Proteomes" id="UP001464923">
    <property type="component" value="Unassembled WGS sequence"/>
</dbReference>
<comment type="caution">
    <text evidence="2">The sequence shown here is derived from an EMBL/GenBank/DDBJ whole genome shotgun (WGS) entry which is preliminary data.</text>
</comment>
<accession>A0ABV1JQW9</accession>
<proteinExistence type="predicted"/>
<protein>
    <submittedName>
        <fullName evidence="2">Uncharacterized protein</fullName>
    </submittedName>
</protein>
<name>A0ABV1JQW9_9PSEU</name>
<reference evidence="2 3" key="1">
    <citation type="submission" date="2024-03" db="EMBL/GenBank/DDBJ databases">
        <title>Draft genome sequence of Pseudonocardia tropica JCM 19149.</title>
        <authorList>
            <person name="Butdee W."/>
            <person name="Duangmal K."/>
        </authorList>
    </citation>
    <scope>NUCLEOTIDE SEQUENCE [LARGE SCALE GENOMIC DNA]</scope>
    <source>
        <strain evidence="2 3">JCM 19149</strain>
    </source>
</reference>
<evidence type="ECO:0000313" key="2">
    <source>
        <dbReference type="EMBL" id="MEQ3537557.1"/>
    </source>
</evidence>
<dbReference type="RefSeq" id="WP_345648314.1">
    <property type="nucleotide sequence ID" value="NZ_BAABLY010000055.1"/>
</dbReference>
<feature type="region of interest" description="Disordered" evidence="1">
    <location>
        <begin position="1"/>
        <end position="24"/>
    </location>
</feature>
<evidence type="ECO:0000256" key="1">
    <source>
        <dbReference type="SAM" id="MobiDB-lite"/>
    </source>
</evidence>
<sequence>MTCAYDWTGLDPDDASRQRRARATPADRLRAPLGRLAAVVATM</sequence>
<evidence type="ECO:0000313" key="3">
    <source>
        <dbReference type="Proteomes" id="UP001464923"/>
    </source>
</evidence>
<organism evidence="2 3">
    <name type="scientific">Pseudonocardia tropica</name>
    <dbReference type="NCBI Taxonomy" id="681289"/>
    <lineage>
        <taxon>Bacteria</taxon>
        <taxon>Bacillati</taxon>
        <taxon>Actinomycetota</taxon>
        <taxon>Actinomycetes</taxon>
        <taxon>Pseudonocardiales</taxon>
        <taxon>Pseudonocardiaceae</taxon>
        <taxon>Pseudonocardia</taxon>
    </lineage>
</organism>